<accession>A0A517P6E9</accession>
<gene>
    <name evidence="2" type="ORF">CA12_10340</name>
</gene>
<dbReference type="Proteomes" id="UP000318741">
    <property type="component" value="Chromosome"/>
</dbReference>
<sequence length="237" mass="24690">MVPGSPPPGFCAVIRPQLIRSALRRFAPLLCGVGLLASMTGCAASRAENGALAGTLVGGALGAAVGEANDNPLAGAVIGGLGGALVGGAIGEANDRADRNAVARASYERDMAAAHANRVTIDEAIQLTLSGVDPEVIATHVRQRGGCGPLSAADLITLQQNGVHPRVVTALQTSSPPPVQGPIATPRDRVIVQEIHHGPGWGYCDPDPFCDPHFYHYRRRHRHHHVEPGVSFGLHFD</sequence>
<dbReference type="Pfam" id="PF13488">
    <property type="entry name" value="Gly-zipper_Omp"/>
    <property type="match status" value="1"/>
</dbReference>
<feature type="domain" description="Glycine zipper" evidence="1">
    <location>
        <begin position="54"/>
        <end position="96"/>
    </location>
</feature>
<reference evidence="2 3" key="1">
    <citation type="submission" date="2019-02" db="EMBL/GenBank/DDBJ databases">
        <title>Deep-cultivation of Planctomycetes and their phenomic and genomic characterization uncovers novel biology.</title>
        <authorList>
            <person name="Wiegand S."/>
            <person name="Jogler M."/>
            <person name="Boedeker C."/>
            <person name="Pinto D."/>
            <person name="Vollmers J."/>
            <person name="Rivas-Marin E."/>
            <person name="Kohn T."/>
            <person name="Peeters S.H."/>
            <person name="Heuer A."/>
            <person name="Rast P."/>
            <person name="Oberbeckmann S."/>
            <person name="Bunk B."/>
            <person name="Jeske O."/>
            <person name="Meyerdierks A."/>
            <person name="Storesund J.E."/>
            <person name="Kallscheuer N."/>
            <person name="Luecker S."/>
            <person name="Lage O.M."/>
            <person name="Pohl T."/>
            <person name="Merkel B.J."/>
            <person name="Hornburger P."/>
            <person name="Mueller R.-W."/>
            <person name="Bruemmer F."/>
            <person name="Labrenz M."/>
            <person name="Spormann A.M."/>
            <person name="Op den Camp H."/>
            <person name="Overmann J."/>
            <person name="Amann R."/>
            <person name="Jetten M.S.M."/>
            <person name="Mascher T."/>
            <person name="Medema M.H."/>
            <person name="Devos D.P."/>
            <person name="Kaster A.-K."/>
            <person name="Ovreas L."/>
            <person name="Rohde M."/>
            <person name="Galperin M.Y."/>
            <person name="Jogler C."/>
        </authorList>
    </citation>
    <scope>NUCLEOTIDE SEQUENCE [LARGE SCALE GENOMIC DNA]</scope>
    <source>
        <strain evidence="2 3">CA12</strain>
    </source>
</reference>
<protein>
    <recommendedName>
        <fullName evidence="1">Glycine zipper domain-containing protein</fullName>
    </recommendedName>
</protein>
<name>A0A517P6E9_9PLAN</name>
<organism evidence="2 3">
    <name type="scientific">Alienimonas californiensis</name>
    <dbReference type="NCBI Taxonomy" id="2527989"/>
    <lineage>
        <taxon>Bacteria</taxon>
        <taxon>Pseudomonadati</taxon>
        <taxon>Planctomycetota</taxon>
        <taxon>Planctomycetia</taxon>
        <taxon>Planctomycetales</taxon>
        <taxon>Planctomycetaceae</taxon>
        <taxon>Alienimonas</taxon>
    </lineage>
</organism>
<evidence type="ECO:0000313" key="3">
    <source>
        <dbReference type="Proteomes" id="UP000318741"/>
    </source>
</evidence>
<dbReference type="AlphaFoldDB" id="A0A517P6E9"/>
<evidence type="ECO:0000259" key="1">
    <source>
        <dbReference type="Pfam" id="PF13488"/>
    </source>
</evidence>
<evidence type="ECO:0000313" key="2">
    <source>
        <dbReference type="EMBL" id="QDT14954.1"/>
    </source>
</evidence>
<dbReference type="EMBL" id="CP036265">
    <property type="protein sequence ID" value="QDT14954.1"/>
    <property type="molecule type" value="Genomic_DNA"/>
</dbReference>
<proteinExistence type="predicted"/>
<keyword evidence="3" id="KW-1185">Reference proteome</keyword>
<dbReference type="KEGG" id="acaf:CA12_10340"/>
<dbReference type="InterPro" id="IPR039567">
    <property type="entry name" value="Gly-zipper"/>
</dbReference>